<dbReference type="EMBL" id="GGEC01002466">
    <property type="protein sequence ID" value="MBW82949.1"/>
    <property type="molecule type" value="Transcribed_RNA"/>
</dbReference>
<protein>
    <submittedName>
        <fullName evidence="1">Uncharacterized protein</fullName>
    </submittedName>
</protein>
<name>A0A2P2INZ7_RHIMU</name>
<organism evidence="1">
    <name type="scientific">Rhizophora mucronata</name>
    <name type="common">Asiatic mangrove</name>
    <dbReference type="NCBI Taxonomy" id="61149"/>
    <lineage>
        <taxon>Eukaryota</taxon>
        <taxon>Viridiplantae</taxon>
        <taxon>Streptophyta</taxon>
        <taxon>Embryophyta</taxon>
        <taxon>Tracheophyta</taxon>
        <taxon>Spermatophyta</taxon>
        <taxon>Magnoliopsida</taxon>
        <taxon>eudicotyledons</taxon>
        <taxon>Gunneridae</taxon>
        <taxon>Pentapetalae</taxon>
        <taxon>rosids</taxon>
        <taxon>fabids</taxon>
        <taxon>Malpighiales</taxon>
        <taxon>Rhizophoraceae</taxon>
        <taxon>Rhizophora</taxon>
    </lineage>
</organism>
<evidence type="ECO:0000313" key="1">
    <source>
        <dbReference type="EMBL" id="MBW82949.1"/>
    </source>
</evidence>
<reference evidence="1" key="1">
    <citation type="submission" date="2018-02" db="EMBL/GenBank/DDBJ databases">
        <title>Rhizophora mucronata_Transcriptome.</title>
        <authorList>
            <person name="Meera S.P."/>
            <person name="Sreeshan A."/>
            <person name="Augustine A."/>
        </authorList>
    </citation>
    <scope>NUCLEOTIDE SEQUENCE</scope>
    <source>
        <tissue evidence="1">Leaf</tissue>
    </source>
</reference>
<sequence length="42" mass="4949">MFGRIHLVKEKIDKEWSLTAEFMPIKRCSINVKGKTNRDISK</sequence>
<proteinExistence type="predicted"/>
<accession>A0A2P2INZ7</accession>
<dbReference type="AlphaFoldDB" id="A0A2P2INZ7"/>